<dbReference type="GO" id="GO:0008320">
    <property type="term" value="F:protein transmembrane transporter activity"/>
    <property type="evidence" value="ECO:0007669"/>
    <property type="project" value="UniProtKB-UniRule"/>
</dbReference>
<protein>
    <recommendedName>
        <fullName evidence="9">Protein translocase subunit SecE</fullName>
    </recommendedName>
</protein>
<comment type="subunit">
    <text evidence="9">Component of the Sec protein translocase complex. Heterotrimer consisting of SecY, SecE and SecG subunits. The heterotrimers can form oligomers, although 1 heterotrimer is thought to be able to translocate proteins. Interacts with the ribosome. Interacts with SecDF, and other proteins may be involved. Interacts with SecA.</text>
</comment>
<comment type="function">
    <text evidence="9">Essential subunit of the Sec protein translocation channel SecYEG. Clamps together the 2 halves of SecY. May contact the channel plug during translocation.</text>
</comment>
<keyword evidence="6 9" id="KW-1133">Transmembrane helix</keyword>
<evidence type="ECO:0000256" key="1">
    <source>
        <dbReference type="ARBA" id="ARBA00004370"/>
    </source>
</evidence>
<keyword evidence="5 9" id="KW-0653">Protein transport</keyword>
<dbReference type="PANTHER" id="PTHR33910">
    <property type="entry name" value="PROTEIN TRANSLOCASE SUBUNIT SECE"/>
    <property type="match status" value="1"/>
</dbReference>
<name>A0A0C5W4R5_9GAMM</name>
<evidence type="ECO:0000256" key="7">
    <source>
        <dbReference type="ARBA" id="ARBA00023010"/>
    </source>
</evidence>
<keyword evidence="3 9" id="KW-1003">Cell membrane</keyword>
<evidence type="ECO:0000256" key="5">
    <source>
        <dbReference type="ARBA" id="ARBA00022927"/>
    </source>
</evidence>
<dbReference type="HAMAP" id="MF_00422">
    <property type="entry name" value="SecE"/>
    <property type="match status" value="1"/>
</dbReference>
<dbReference type="AlphaFoldDB" id="A0A0C5W4R5"/>
<sequence>MALLLIAAIGGNYYFSEYSLLYRVLAVLALVLVAGFLGLQTNKGRDFNRLRKEAWVEVRKVVWPTRQETMQTTMIVVAVVVVVALLLWVIDTLLGFLIKTLIG</sequence>
<dbReference type="Gene3D" id="1.20.5.1030">
    <property type="entry name" value="Preprotein translocase secy subunit"/>
    <property type="match status" value="1"/>
</dbReference>
<evidence type="ECO:0000256" key="6">
    <source>
        <dbReference type="ARBA" id="ARBA00022989"/>
    </source>
</evidence>
<evidence type="ECO:0000256" key="9">
    <source>
        <dbReference type="HAMAP-Rule" id="MF_00422"/>
    </source>
</evidence>
<dbReference type="InterPro" id="IPR001901">
    <property type="entry name" value="Translocase_SecE/Sec61-g"/>
</dbReference>
<dbReference type="GO" id="GO:0005886">
    <property type="term" value="C:plasma membrane"/>
    <property type="evidence" value="ECO:0007669"/>
    <property type="project" value="UniProtKB-UniRule"/>
</dbReference>
<dbReference type="EMBL" id="CP007142">
    <property type="protein sequence ID" value="AJQ97604.1"/>
    <property type="molecule type" value="Genomic_DNA"/>
</dbReference>
<dbReference type="HOGENOM" id="CLU_113663_0_2_6"/>
<reference evidence="10 11" key="1">
    <citation type="submission" date="2014-01" db="EMBL/GenBank/DDBJ databases">
        <title>Full genme sequencing of cellulolytic bacterium Gynuella sunshinyii YC6258T gen. nov., sp. nov.</title>
        <authorList>
            <person name="Khan H."/>
            <person name="Chung E.J."/>
            <person name="Chung Y.R."/>
        </authorList>
    </citation>
    <scope>NUCLEOTIDE SEQUENCE [LARGE SCALE GENOMIC DNA]</scope>
    <source>
        <strain evidence="10 11">YC6258</strain>
    </source>
</reference>
<accession>A0A0C5W4R5</accession>
<feature type="transmembrane region" description="Helical" evidence="9">
    <location>
        <begin position="20"/>
        <end position="39"/>
    </location>
</feature>
<dbReference type="GO" id="GO:0065002">
    <property type="term" value="P:intracellular protein transmembrane transport"/>
    <property type="evidence" value="ECO:0007669"/>
    <property type="project" value="UniProtKB-UniRule"/>
</dbReference>
<keyword evidence="2 9" id="KW-0813">Transport</keyword>
<keyword evidence="7 9" id="KW-0811">Translocation</keyword>
<keyword evidence="8 9" id="KW-0472">Membrane</keyword>
<comment type="similarity">
    <text evidence="9">Belongs to the SecE/SEC61-gamma family.</text>
</comment>
<dbReference type="PRINTS" id="PR01650">
    <property type="entry name" value="SECETRNLCASE"/>
</dbReference>
<keyword evidence="11" id="KW-1185">Reference proteome</keyword>
<comment type="subcellular location">
    <subcellularLocation>
        <location evidence="1">Membrane</location>
    </subcellularLocation>
</comment>
<dbReference type="InterPro" id="IPR005807">
    <property type="entry name" value="SecE_bac"/>
</dbReference>
<dbReference type="KEGG" id="gsn:YC6258_05576"/>
<feature type="transmembrane region" description="Helical" evidence="9">
    <location>
        <begin position="75"/>
        <end position="98"/>
    </location>
</feature>
<gene>
    <name evidence="9" type="primary">secE</name>
    <name evidence="10" type="ORF">YC6258_05576</name>
</gene>
<dbReference type="NCBIfam" id="TIGR00964">
    <property type="entry name" value="secE_bact"/>
    <property type="match status" value="1"/>
</dbReference>
<dbReference type="STRING" id="1445510.YC6258_05576"/>
<dbReference type="GO" id="GO:0043952">
    <property type="term" value="P:protein transport by the Sec complex"/>
    <property type="evidence" value="ECO:0007669"/>
    <property type="project" value="UniProtKB-UniRule"/>
</dbReference>
<organism evidence="10 11">
    <name type="scientific">Gynuella sunshinyii YC6258</name>
    <dbReference type="NCBI Taxonomy" id="1445510"/>
    <lineage>
        <taxon>Bacteria</taxon>
        <taxon>Pseudomonadati</taxon>
        <taxon>Pseudomonadota</taxon>
        <taxon>Gammaproteobacteria</taxon>
        <taxon>Oceanospirillales</taxon>
        <taxon>Saccharospirillaceae</taxon>
        <taxon>Gynuella</taxon>
    </lineage>
</organism>
<dbReference type="Proteomes" id="UP000032266">
    <property type="component" value="Chromosome"/>
</dbReference>
<evidence type="ECO:0000256" key="8">
    <source>
        <dbReference type="ARBA" id="ARBA00023136"/>
    </source>
</evidence>
<dbReference type="PATRIC" id="fig|1445510.3.peg.5542"/>
<evidence type="ECO:0000256" key="3">
    <source>
        <dbReference type="ARBA" id="ARBA00022475"/>
    </source>
</evidence>
<dbReference type="InterPro" id="IPR038379">
    <property type="entry name" value="SecE_sf"/>
</dbReference>
<dbReference type="Pfam" id="PF00584">
    <property type="entry name" value="SecE"/>
    <property type="match status" value="1"/>
</dbReference>
<dbReference type="GO" id="GO:0009306">
    <property type="term" value="P:protein secretion"/>
    <property type="evidence" value="ECO:0007669"/>
    <property type="project" value="UniProtKB-UniRule"/>
</dbReference>
<comment type="caution">
    <text evidence="9">Lacks conserved residue(s) required for the propagation of feature annotation.</text>
</comment>
<proteinExistence type="inferred from homology"/>
<dbReference type="PANTHER" id="PTHR33910:SF1">
    <property type="entry name" value="PROTEIN TRANSLOCASE SUBUNIT SECE"/>
    <property type="match status" value="1"/>
</dbReference>
<keyword evidence="4 9" id="KW-0812">Transmembrane</keyword>
<evidence type="ECO:0000256" key="4">
    <source>
        <dbReference type="ARBA" id="ARBA00022692"/>
    </source>
</evidence>
<dbReference type="GO" id="GO:0006605">
    <property type="term" value="P:protein targeting"/>
    <property type="evidence" value="ECO:0007669"/>
    <property type="project" value="UniProtKB-UniRule"/>
</dbReference>
<evidence type="ECO:0000313" key="10">
    <source>
        <dbReference type="EMBL" id="AJQ97604.1"/>
    </source>
</evidence>
<evidence type="ECO:0000313" key="11">
    <source>
        <dbReference type="Proteomes" id="UP000032266"/>
    </source>
</evidence>
<evidence type="ECO:0000256" key="2">
    <source>
        <dbReference type="ARBA" id="ARBA00022448"/>
    </source>
</evidence>